<name>A0A4C1SCY8_EUMVA</name>
<dbReference type="Proteomes" id="UP000299102">
    <property type="component" value="Unassembled WGS sequence"/>
</dbReference>
<keyword evidence="2" id="KW-1185">Reference proteome</keyword>
<organism evidence="1 2">
    <name type="scientific">Eumeta variegata</name>
    <name type="common">Bagworm moth</name>
    <name type="synonym">Eumeta japonica</name>
    <dbReference type="NCBI Taxonomy" id="151549"/>
    <lineage>
        <taxon>Eukaryota</taxon>
        <taxon>Metazoa</taxon>
        <taxon>Ecdysozoa</taxon>
        <taxon>Arthropoda</taxon>
        <taxon>Hexapoda</taxon>
        <taxon>Insecta</taxon>
        <taxon>Pterygota</taxon>
        <taxon>Neoptera</taxon>
        <taxon>Endopterygota</taxon>
        <taxon>Lepidoptera</taxon>
        <taxon>Glossata</taxon>
        <taxon>Ditrysia</taxon>
        <taxon>Tineoidea</taxon>
        <taxon>Psychidae</taxon>
        <taxon>Oiketicinae</taxon>
        <taxon>Eumeta</taxon>
    </lineage>
</organism>
<proteinExistence type="predicted"/>
<reference evidence="1 2" key="1">
    <citation type="journal article" date="2019" name="Commun. Biol.">
        <title>The bagworm genome reveals a unique fibroin gene that provides high tensile strength.</title>
        <authorList>
            <person name="Kono N."/>
            <person name="Nakamura H."/>
            <person name="Ohtoshi R."/>
            <person name="Tomita M."/>
            <person name="Numata K."/>
            <person name="Arakawa K."/>
        </authorList>
    </citation>
    <scope>NUCLEOTIDE SEQUENCE [LARGE SCALE GENOMIC DNA]</scope>
</reference>
<sequence length="111" mass="12675">MFTDTYLFTNRSDDFGKQHRNVAGLLAYVPSRDRSPRDFIHHVQRGFRDRGIHLPLLVSIVVQRVCPNVISRHTCKTRTTSHHCMGEMSSNPIFEFTDAASTDSTFASSFE</sequence>
<dbReference type="AlphaFoldDB" id="A0A4C1SCY8"/>
<gene>
    <name evidence="1" type="ORF">EVAR_807_1</name>
</gene>
<accession>A0A4C1SCY8</accession>
<comment type="caution">
    <text evidence="1">The sequence shown here is derived from an EMBL/GenBank/DDBJ whole genome shotgun (WGS) entry which is preliminary data.</text>
</comment>
<protein>
    <submittedName>
        <fullName evidence="1">Uncharacterized protein</fullName>
    </submittedName>
</protein>
<dbReference type="EMBL" id="BGZK01000003">
    <property type="protein sequence ID" value="GBO99715.1"/>
    <property type="molecule type" value="Genomic_DNA"/>
</dbReference>
<evidence type="ECO:0000313" key="2">
    <source>
        <dbReference type="Proteomes" id="UP000299102"/>
    </source>
</evidence>
<evidence type="ECO:0000313" key="1">
    <source>
        <dbReference type="EMBL" id="GBO99715.1"/>
    </source>
</evidence>